<reference evidence="2 3" key="1">
    <citation type="journal article" date="2008" name="Nature">
        <title>The genome of Laccaria bicolor provides insights into mycorrhizal symbiosis.</title>
        <authorList>
            <person name="Martin F."/>
            <person name="Aerts A."/>
            <person name="Ahren D."/>
            <person name="Brun A."/>
            <person name="Danchin E.G.J."/>
            <person name="Duchaussoy F."/>
            <person name="Gibon J."/>
            <person name="Kohler A."/>
            <person name="Lindquist E."/>
            <person name="Pereda V."/>
            <person name="Salamov A."/>
            <person name="Shapiro H.J."/>
            <person name="Wuyts J."/>
            <person name="Blaudez D."/>
            <person name="Buee M."/>
            <person name="Brokstein P."/>
            <person name="Canbaeck B."/>
            <person name="Cohen D."/>
            <person name="Courty P.E."/>
            <person name="Coutinho P.M."/>
            <person name="Delaruelle C."/>
            <person name="Detter J.C."/>
            <person name="Deveau A."/>
            <person name="DiFazio S."/>
            <person name="Duplessis S."/>
            <person name="Fraissinet-Tachet L."/>
            <person name="Lucic E."/>
            <person name="Frey-Klett P."/>
            <person name="Fourrey C."/>
            <person name="Feussner I."/>
            <person name="Gay G."/>
            <person name="Grimwood J."/>
            <person name="Hoegger P.J."/>
            <person name="Jain P."/>
            <person name="Kilaru S."/>
            <person name="Labbe J."/>
            <person name="Lin Y.C."/>
            <person name="Legue V."/>
            <person name="Le Tacon F."/>
            <person name="Marmeisse R."/>
            <person name="Melayah D."/>
            <person name="Montanini B."/>
            <person name="Muratet M."/>
            <person name="Nehls U."/>
            <person name="Niculita-Hirzel H."/>
            <person name="Oudot-Le Secq M.P."/>
            <person name="Peter M."/>
            <person name="Quesneville H."/>
            <person name="Rajashekar B."/>
            <person name="Reich M."/>
            <person name="Rouhier N."/>
            <person name="Schmutz J."/>
            <person name="Yin T."/>
            <person name="Chalot M."/>
            <person name="Henrissat B."/>
            <person name="Kuees U."/>
            <person name="Lucas S."/>
            <person name="Van de Peer Y."/>
            <person name="Podila G.K."/>
            <person name="Polle A."/>
            <person name="Pukkila P.J."/>
            <person name="Richardson P.M."/>
            <person name="Rouze P."/>
            <person name="Sanders I.R."/>
            <person name="Stajich J.E."/>
            <person name="Tunlid A."/>
            <person name="Tuskan G."/>
            <person name="Grigoriev I.V."/>
        </authorList>
    </citation>
    <scope>NUCLEOTIDE SEQUENCE [LARGE SCALE GENOMIC DNA]</scope>
    <source>
        <strain evidence="3">S238N-H82 / ATCC MYA-4686</strain>
    </source>
</reference>
<sequence length="201" mass="22773">MPPNTPTSNSVEEKVQNHIFNTVNDLWGISQLSKTNLPLPISHIHFIAHPNEDNLGSDGQQPTNHWTMYLETSPTSSVHVDVAPDDTDVAMVMLDTEQVNFDAYNVFHKSLPVTGSLRWVKDVATGSPSLYWIWWMLDWWIRETFKMPLIGLGCIGVFLLALARSPEKLHGVLSSSFFPVMNVLQKLATRNLTFERVRICI</sequence>
<dbReference type="KEGG" id="lbc:LACBIDRAFT_329452"/>
<evidence type="ECO:0000259" key="1">
    <source>
        <dbReference type="Pfam" id="PF24968"/>
    </source>
</evidence>
<feature type="domain" description="DUF7770" evidence="1">
    <location>
        <begin position="44"/>
        <end position="106"/>
    </location>
</feature>
<dbReference type="EMBL" id="DS547111">
    <property type="protein sequence ID" value="EDR05932.1"/>
    <property type="molecule type" value="Genomic_DNA"/>
</dbReference>
<evidence type="ECO:0000313" key="2">
    <source>
        <dbReference type="EMBL" id="EDR05932.1"/>
    </source>
</evidence>
<dbReference type="InParanoid" id="B0DI28"/>
<gene>
    <name evidence="2" type="ORF">LACBIDRAFT_329452</name>
</gene>
<name>B0DI28_LACBS</name>
<dbReference type="HOGENOM" id="CLU_1360614_0_0_1"/>
<dbReference type="AlphaFoldDB" id="B0DI28"/>
<keyword evidence="3" id="KW-1185">Reference proteome</keyword>
<dbReference type="RefSeq" id="XP_001883608.1">
    <property type="nucleotide sequence ID" value="XM_001883573.1"/>
</dbReference>
<dbReference type="OrthoDB" id="3527137at2759"/>
<dbReference type="InterPro" id="IPR056672">
    <property type="entry name" value="DUF7770"/>
</dbReference>
<dbReference type="GeneID" id="6079242"/>
<protein>
    <submittedName>
        <fullName evidence="2">Predicted protein</fullName>
    </submittedName>
</protein>
<dbReference type="Proteomes" id="UP000001194">
    <property type="component" value="Unassembled WGS sequence"/>
</dbReference>
<evidence type="ECO:0000313" key="3">
    <source>
        <dbReference type="Proteomes" id="UP000001194"/>
    </source>
</evidence>
<dbReference type="Pfam" id="PF24968">
    <property type="entry name" value="DUF7770"/>
    <property type="match status" value="1"/>
</dbReference>
<accession>B0DI28</accession>
<organism evidence="3">
    <name type="scientific">Laccaria bicolor (strain S238N-H82 / ATCC MYA-4686)</name>
    <name type="common">Bicoloured deceiver</name>
    <name type="synonym">Laccaria laccata var. bicolor</name>
    <dbReference type="NCBI Taxonomy" id="486041"/>
    <lineage>
        <taxon>Eukaryota</taxon>
        <taxon>Fungi</taxon>
        <taxon>Dikarya</taxon>
        <taxon>Basidiomycota</taxon>
        <taxon>Agaricomycotina</taxon>
        <taxon>Agaricomycetes</taxon>
        <taxon>Agaricomycetidae</taxon>
        <taxon>Agaricales</taxon>
        <taxon>Agaricineae</taxon>
        <taxon>Hydnangiaceae</taxon>
        <taxon>Laccaria</taxon>
    </lineage>
</organism>
<proteinExistence type="predicted"/>